<dbReference type="InterPro" id="IPR014044">
    <property type="entry name" value="CAP_dom"/>
</dbReference>
<dbReference type="EMBL" id="CAHR02000002">
    <property type="protein sequence ID" value="CCG80559.1"/>
    <property type="molecule type" value="Genomic_DNA"/>
</dbReference>
<feature type="signal peptide" evidence="1">
    <location>
        <begin position="1"/>
        <end position="16"/>
    </location>
</feature>
<dbReference type="InterPro" id="IPR035940">
    <property type="entry name" value="CAP_sf"/>
</dbReference>
<feature type="domain" description="SCP" evidence="2">
    <location>
        <begin position="30"/>
        <end position="158"/>
    </location>
</feature>
<evidence type="ECO:0000313" key="3">
    <source>
        <dbReference type="EMBL" id="CCG80559.1"/>
    </source>
</evidence>
<proteinExistence type="predicted"/>
<dbReference type="PROSITE" id="PS01009">
    <property type="entry name" value="CRISP_1"/>
    <property type="match status" value="1"/>
</dbReference>
<organism evidence="3 4">
    <name type="scientific">Taphrina deformans (strain PYCC 5710 / ATCC 11124 / CBS 356.35 / IMI 108563 / JCM 9778 / NBRC 8474)</name>
    <name type="common">Peach leaf curl fungus</name>
    <name type="synonym">Lalaria deformans</name>
    <dbReference type="NCBI Taxonomy" id="1097556"/>
    <lineage>
        <taxon>Eukaryota</taxon>
        <taxon>Fungi</taxon>
        <taxon>Dikarya</taxon>
        <taxon>Ascomycota</taxon>
        <taxon>Taphrinomycotina</taxon>
        <taxon>Taphrinomycetes</taxon>
        <taxon>Taphrinales</taxon>
        <taxon>Taphrinaceae</taxon>
        <taxon>Taphrina</taxon>
    </lineage>
</organism>
<feature type="chain" id="PRO_5004373130" evidence="1">
    <location>
        <begin position="17"/>
        <end position="197"/>
    </location>
</feature>
<dbReference type="Proteomes" id="UP000013776">
    <property type="component" value="Unassembled WGS sequence"/>
</dbReference>
<evidence type="ECO:0000256" key="1">
    <source>
        <dbReference type="SAM" id="SignalP"/>
    </source>
</evidence>
<comment type="caution">
    <text evidence="3">The sequence shown here is derived from an EMBL/GenBank/DDBJ whole genome shotgun (WGS) entry which is preliminary data.</text>
</comment>
<dbReference type="SMART" id="SM00198">
    <property type="entry name" value="SCP"/>
    <property type="match status" value="1"/>
</dbReference>
<dbReference type="PRINTS" id="PR00837">
    <property type="entry name" value="V5TPXLIKE"/>
</dbReference>
<dbReference type="Pfam" id="PF00188">
    <property type="entry name" value="CAP"/>
    <property type="match status" value="1"/>
</dbReference>
<dbReference type="eggNOG" id="KOG3017">
    <property type="taxonomic scope" value="Eukaryota"/>
</dbReference>
<evidence type="ECO:0000313" key="4">
    <source>
        <dbReference type="Proteomes" id="UP000013776"/>
    </source>
</evidence>
<accession>R4X6A8</accession>
<gene>
    <name evidence="3" type="ORF">TAPDE_000070</name>
</gene>
<dbReference type="STRING" id="1097556.R4X6A8"/>
<keyword evidence="4" id="KW-1185">Reference proteome</keyword>
<dbReference type="InterPro" id="IPR001283">
    <property type="entry name" value="CRISP-related"/>
</dbReference>
<dbReference type="Gene3D" id="3.40.33.10">
    <property type="entry name" value="CAP"/>
    <property type="match status" value="1"/>
</dbReference>
<sequence length="197" mass="21051">MQLSLFTLSVLSTVSATLSGLSYPYESQQAFIDDMLAQHNKYRALHGANPVTWNATLAQAALNNAGSGTWAHTTNNPYGENIATGTYTDPDYYGYLWYNEIGKYDFNNPGFSEATGHFTQMVWASTTEIGCAVSDNVNNLGYPYSMTCEYSPAGNVVNAGYFAANVKPLVTSGAQRSVGTSVAGLMAAAAVGAYMLL</sequence>
<dbReference type="GO" id="GO:0005576">
    <property type="term" value="C:extracellular region"/>
    <property type="evidence" value="ECO:0007669"/>
    <property type="project" value="InterPro"/>
</dbReference>
<evidence type="ECO:0000259" key="2">
    <source>
        <dbReference type="SMART" id="SM00198"/>
    </source>
</evidence>
<name>R4X6A8_TAPDE</name>
<dbReference type="VEuPathDB" id="FungiDB:TAPDE_000070"/>
<dbReference type="InterPro" id="IPR018244">
    <property type="entry name" value="Allrgn_V5/Tpx1_CS"/>
</dbReference>
<dbReference type="AlphaFoldDB" id="R4X6A8"/>
<keyword evidence="1" id="KW-0732">Signal</keyword>
<dbReference type="SUPFAM" id="SSF55797">
    <property type="entry name" value="PR-1-like"/>
    <property type="match status" value="1"/>
</dbReference>
<protein>
    <submittedName>
        <fullName evidence="3">SCP-like extracellular protein</fullName>
    </submittedName>
</protein>
<dbReference type="PANTHER" id="PTHR10334">
    <property type="entry name" value="CYSTEINE-RICH SECRETORY PROTEIN-RELATED"/>
    <property type="match status" value="1"/>
</dbReference>
<dbReference type="OrthoDB" id="337038at2759"/>
<reference evidence="3 4" key="1">
    <citation type="journal article" date="2013" name="MBio">
        <title>Genome sequencing of the plant pathogen Taphrina deformans, the causal agent of peach leaf curl.</title>
        <authorList>
            <person name="Cisse O.H."/>
            <person name="Almeida J.M.G.C.F."/>
            <person name="Fonseca A."/>
            <person name="Kumar A.A."/>
            <person name="Salojaervi J."/>
            <person name="Overmyer K."/>
            <person name="Hauser P.M."/>
            <person name="Pagni M."/>
        </authorList>
    </citation>
    <scope>NUCLEOTIDE SEQUENCE [LARGE SCALE GENOMIC DNA]</scope>
    <source>
        <strain evidence="4">PYCC 5710 / ATCC 11124 / CBS 356.35 / IMI 108563 / JCM 9778 / NBRC 8474</strain>
    </source>
</reference>